<dbReference type="AlphaFoldDB" id="A0A5J4UJJ9"/>
<keyword evidence="1" id="KW-0472">Membrane</keyword>
<proteinExistence type="predicted"/>
<organism evidence="2 3">
    <name type="scientific">Streblomastix strix</name>
    <dbReference type="NCBI Taxonomy" id="222440"/>
    <lineage>
        <taxon>Eukaryota</taxon>
        <taxon>Metamonada</taxon>
        <taxon>Preaxostyla</taxon>
        <taxon>Oxymonadida</taxon>
        <taxon>Streblomastigidae</taxon>
        <taxon>Streblomastix</taxon>
    </lineage>
</organism>
<sequence>WGTDITYFPLQYSGLHQSMQLADQSVSQISDIIDTNDNEVNKNEQDPDEIEDAKLDEKQTQKRIFYTKLFEIFTLRDSSTNYTLFAPLLIGFSIFNVSQPIHFSVIFVHFMVMRTLILPLVSHYAKQLFKRKQQSYELKKQINEMKDEKTNYSNTSFHSHSFSDALHQLRITDTALSFGCLVVISSIMLFLPQVWMLSIDEDISMTADYTKPWPGTIGYSVNARLGLVGKCIAKV</sequence>
<evidence type="ECO:0000313" key="3">
    <source>
        <dbReference type="Proteomes" id="UP000324800"/>
    </source>
</evidence>
<keyword evidence="1" id="KW-0812">Transmembrane</keyword>
<dbReference type="Proteomes" id="UP000324800">
    <property type="component" value="Unassembled WGS sequence"/>
</dbReference>
<name>A0A5J4UJJ9_9EUKA</name>
<comment type="caution">
    <text evidence="2">The sequence shown here is derived from an EMBL/GenBank/DDBJ whole genome shotgun (WGS) entry which is preliminary data.</text>
</comment>
<feature type="transmembrane region" description="Helical" evidence="1">
    <location>
        <begin position="101"/>
        <end position="121"/>
    </location>
</feature>
<feature type="transmembrane region" description="Helical" evidence="1">
    <location>
        <begin position="175"/>
        <end position="195"/>
    </location>
</feature>
<protein>
    <submittedName>
        <fullName evidence="2">Uncharacterized protein</fullName>
    </submittedName>
</protein>
<accession>A0A5J4UJJ9</accession>
<reference evidence="2 3" key="1">
    <citation type="submission" date="2019-03" db="EMBL/GenBank/DDBJ databases">
        <title>Single cell metagenomics reveals metabolic interactions within the superorganism composed of flagellate Streblomastix strix and complex community of Bacteroidetes bacteria on its surface.</title>
        <authorList>
            <person name="Treitli S.C."/>
            <person name="Kolisko M."/>
            <person name="Husnik F."/>
            <person name="Keeling P."/>
            <person name="Hampl V."/>
        </authorList>
    </citation>
    <scope>NUCLEOTIDE SEQUENCE [LARGE SCALE GENOMIC DNA]</scope>
    <source>
        <strain evidence="2">ST1C</strain>
    </source>
</reference>
<gene>
    <name evidence="2" type="ORF">EZS28_034059</name>
</gene>
<evidence type="ECO:0000256" key="1">
    <source>
        <dbReference type="SAM" id="Phobius"/>
    </source>
</evidence>
<feature type="non-terminal residue" evidence="2">
    <location>
        <position position="1"/>
    </location>
</feature>
<dbReference type="EMBL" id="SNRW01015405">
    <property type="protein sequence ID" value="KAA6370413.1"/>
    <property type="molecule type" value="Genomic_DNA"/>
</dbReference>
<evidence type="ECO:0000313" key="2">
    <source>
        <dbReference type="EMBL" id="KAA6370413.1"/>
    </source>
</evidence>
<keyword evidence="1" id="KW-1133">Transmembrane helix</keyword>